<dbReference type="AlphaFoldDB" id="A0A8J7HTI5"/>
<protein>
    <recommendedName>
        <fullName evidence="5">Low temperature-induced protein</fullName>
    </recommendedName>
</protein>
<organism evidence="3 4">
    <name type="scientific">Amazonocrinis nigriterrae CENA67</name>
    <dbReference type="NCBI Taxonomy" id="2794033"/>
    <lineage>
        <taxon>Bacteria</taxon>
        <taxon>Bacillati</taxon>
        <taxon>Cyanobacteriota</taxon>
        <taxon>Cyanophyceae</taxon>
        <taxon>Nostocales</taxon>
        <taxon>Nostocaceae</taxon>
        <taxon>Amazonocrinis</taxon>
        <taxon>Amazonocrinis nigriterrae</taxon>
    </lineage>
</organism>
<keyword evidence="2" id="KW-0732">Signal</keyword>
<feature type="compositionally biased region" description="Polar residues" evidence="1">
    <location>
        <begin position="39"/>
        <end position="55"/>
    </location>
</feature>
<reference evidence="3 4" key="1">
    <citation type="journal article" date="2021" name="Int. J. Syst. Evol. Microbiol.">
        <title>Amazonocrinis nigriterrae gen. nov., sp. nov., Atlanticothrix silvestris gen. nov., sp. nov. and Dendronalium phyllosphericum gen. nov., sp. nov., nostocacean cyanobacteria from Brazilian environments.</title>
        <authorList>
            <person name="Alvarenga D.O."/>
            <person name="Andreote A.P.D."/>
            <person name="Branco L.H.Z."/>
            <person name="Delbaje E."/>
            <person name="Cruz R.B."/>
            <person name="Varani A.M."/>
            <person name="Fiore M.F."/>
        </authorList>
    </citation>
    <scope>NUCLEOTIDE SEQUENCE [LARGE SCALE GENOMIC DNA]</scope>
    <source>
        <strain evidence="3 4">CENA67</strain>
    </source>
</reference>
<evidence type="ECO:0008006" key="5">
    <source>
        <dbReference type="Google" id="ProtNLM"/>
    </source>
</evidence>
<feature type="signal peptide" evidence="2">
    <location>
        <begin position="1"/>
        <end position="36"/>
    </location>
</feature>
<evidence type="ECO:0000313" key="3">
    <source>
        <dbReference type="EMBL" id="MBH8565693.1"/>
    </source>
</evidence>
<evidence type="ECO:0000313" key="4">
    <source>
        <dbReference type="Proteomes" id="UP000632766"/>
    </source>
</evidence>
<dbReference type="RefSeq" id="WP_198127482.1">
    <property type="nucleotide sequence ID" value="NZ_JAECZC010000066.1"/>
</dbReference>
<keyword evidence="4" id="KW-1185">Reference proteome</keyword>
<accession>A0A8J7HTI5</accession>
<proteinExistence type="predicted"/>
<evidence type="ECO:0000256" key="2">
    <source>
        <dbReference type="SAM" id="SignalP"/>
    </source>
</evidence>
<dbReference type="Proteomes" id="UP000632766">
    <property type="component" value="Unassembled WGS sequence"/>
</dbReference>
<feature type="compositionally biased region" description="Basic and acidic residues" evidence="1">
    <location>
        <begin position="86"/>
        <end position="96"/>
    </location>
</feature>
<comment type="caution">
    <text evidence="3">The sequence shown here is derived from an EMBL/GenBank/DDBJ whole genome shotgun (WGS) entry which is preliminary data.</text>
</comment>
<feature type="chain" id="PRO_5035276356" description="Low temperature-induced protein" evidence="2">
    <location>
        <begin position="37"/>
        <end position="119"/>
    </location>
</feature>
<feature type="region of interest" description="Disordered" evidence="1">
    <location>
        <begin position="39"/>
        <end position="105"/>
    </location>
</feature>
<evidence type="ECO:0000256" key="1">
    <source>
        <dbReference type="SAM" id="MobiDB-lite"/>
    </source>
</evidence>
<sequence>MSLIRFIQPIIRPFRFVIAAALCLTLLLTNAFPAAAIGSSKSDLSEGTTQLNGIQKETDKVARSAPPSLEEVQSKSQAGLNEVQGDADKNKMKRPENSQNATSVIDKVENYLQKVTGNQ</sequence>
<gene>
    <name evidence="3" type="ORF">I8748_26560</name>
</gene>
<name>A0A8J7HTI5_9NOST</name>
<dbReference type="EMBL" id="JAECZC010000066">
    <property type="protein sequence ID" value="MBH8565693.1"/>
    <property type="molecule type" value="Genomic_DNA"/>
</dbReference>